<proteinExistence type="predicted"/>
<evidence type="ECO:0000256" key="1">
    <source>
        <dbReference type="SAM" id="MobiDB-lite"/>
    </source>
</evidence>
<reference evidence="2 3" key="1">
    <citation type="journal article" date="2014" name="Agronomy (Basel)">
        <title>A Draft Genome Sequence for Ensete ventricosum, the Drought-Tolerant Tree Against Hunger.</title>
        <authorList>
            <person name="Harrison J."/>
            <person name="Moore K.A."/>
            <person name="Paszkiewicz K."/>
            <person name="Jones T."/>
            <person name="Grant M."/>
            <person name="Ambacheew D."/>
            <person name="Muzemil S."/>
            <person name="Studholme D.J."/>
        </authorList>
    </citation>
    <scope>NUCLEOTIDE SEQUENCE [LARGE SCALE GENOMIC DNA]</scope>
</reference>
<dbReference type="Proteomes" id="UP000287651">
    <property type="component" value="Unassembled WGS sequence"/>
</dbReference>
<comment type="caution">
    <text evidence="2">The sequence shown here is derived from an EMBL/GenBank/DDBJ whole genome shotgun (WGS) entry which is preliminary data.</text>
</comment>
<feature type="region of interest" description="Disordered" evidence="1">
    <location>
        <begin position="1"/>
        <end position="66"/>
    </location>
</feature>
<evidence type="ECO:0000313" key="2">
    <source>
        <dbReference type="EMBL" id="RRT31949.1"/>
    </source>
</evidence>
<accession>A0A426WXI3</accession>
<organism evidence="2 3">
    <name type="scientific">Ensete ventricosum</name>
    <name type="common">Abyssinian banana</name>
    <name type="synonym">Musa ensete</name>
    <dbReference type="NCBI Taxonomy" id="4639"/>
    <lineage>
        <taxon>Eukaryota</taxon>
        <taxon>Viridiplantae</taxon>
        <taxon>Streptophyta</taxon>
        <taxon>Embryophyta</taxon>
        <taxon>Tracheophyta</taxon>
        <taxon>Spermatophyta</taxon>
        <taxon>Magnoliopsida</taxon>
        <taxon>Liliopsida</taxon>
        <taxon>Zingiberales</taxon>
        <taxon>Musaceae</taxon>
        <taxon>Ensete</taxon>
    </lineage>
</organism>
<protein>
    <submittedName>
        <fullName evidence="2">Uncharacterized protein</fullName>
    </submittedName>
</protein>
<gene>
    <name evidence="2" type="ORF">B296_00057754</name>
</gene>
<dbReference type="AlphaFoldDB" id="A0A426WXI3"/>
<evidence type="ECO:0000313" key="3">
    <source>
        <dbReference type="Proteomes" id="UP000287651"/>
    </source>
</evidence>
<name>A0A426WXI3_ENSVE</name>
<dbReference type="EMBL" id="AMZH03034647">
    <property type="protein sequence ID" value="RRT31949.1"/>
    <property type="molecule type" value="Genomic_DNA"/>
</dbReference>
<sequence>MRSHDNARLARASPRRHPPAPRTSSGNTSLEFHTLATAHEARGSARNGPAPSHRTGQRREGGWVGEDGVDVTGSFSVAMYAHSSVDHSSILRTSFNAFLPRRIRSQKDVQNGEDEESQASSSLAASTRWIAISILLLLQSQVSQLLHRLREENRRDRLKI</sequence>